<dbReference type="EMBL" id="LAHD01000079">
    <property type="protein sequence ID" value="PHK00675.1"/>
    <property type="molecule type" value="Genomic_DNA"/>
</dbReference>
<comment type="caution">
    <text evidence="1">The sequence shown here is derived from an EMBL/GenBank/DDBJ whole genome shotgun (WGS) entry which is preliminary data.</text>
</comment>
<name>A0A9Q5Z923_NOSLI</name>
<organism evidence="1 2">
    <name type="scientific">Nostoc linckia z8</name>
    <dbReference type="NCBI Taxonomy" id="1628746"/>
    <lineage>
        <taxon>Bacteria</taxon>
        <taxon>Bacillati</taxon>
        <taxon>Cyanobacteriota</taxon>
        <taxon>Cyanophyceae</taxon>
        <taxon>Nostocales</taxon>
        <taxon>Nostocaceae</taxon>
        <taxon>Nostoc</taxon>
    </lineage>
</organism>
<accession>A0A9Q5Z923</accession>
<dbReference type="RefSeq" id="WP_099069570.1">
    <property type="nucleotide sequence ID" value="NZ_LAHD01000079.1"/>
</dbReference>
<reference evidence="1 2" key="1">
    <citation type="submission" date="2015-02" db="EMBL/GenBank/DDBJ databases">
        <title>Nostoc linckia genome annotation.</title>
        <authorList>
            <person name="Zhou Z."/>
        </authorList>
    </citation>
    <scope>NUCLEOTIDE SEQUENCE [LARGE SCALE GENOMIC DNA]</scope>
    <source>
        <strain evidence="2">z8</strain>
    </source>
</reference>
<evidence type="ECO:0000313" key="2">
    <source>
        <dbReference type="Proteomes" id="UP000222310"/>
    </source>
</evidence>
<dbReference type="AlphaFoldDB" id="A0A9Q5Z923"/>
<dbReference type="GeneID" id="57095747"/>
<gene>
    <name evidence="1" type="ORF">VF08_23740</name>
</gene>
<dbReference type="Proteomes" id="UP000222310">
    <property type="component" value="Unassembled WGS sequence"/>
</dbReference>
<protein>
    <submittedName>
        <fullName evidence="1">Uncharacterized protein</fullName>
    </submittedName>
</protein>
<proteinExistence type="predicted"/>
<evidence type="ECO:0000313" key="1">
    <source>
        <dbReference type="EMBL" id="PHK00675.1"/>
    </source>
</evidence>
<sequence length="115" mass="12940">MTASNIRQQILEQLKTLPGEEVKTLVLTWLTGSSTSLEDFERLLTNQLTQTTEKSFESGEIDAALNFQPLTEAQMVQQSQSALEAYRRTGSGVAHDRVREWADSLGTDRERPCPR</sequence>